<organism evidence="2 3">
    <name type="scientific">Emiliania huxleyi (strain CCMP1516)</name>
    <dbReference type="NCBI Taxonomy" id="280463"/>
    <lineage>
        <taxon>Eukaryota</taxon>
        <taxon>Haptista</taxon>
        <taxon>Haptophyta</taxon>
        <taxon>Prymnesiophyceae</taxon>
        <taxon>Isochrysidales</taxon>
        <taxon>Noelaerhabdaceae</taxon>
        <taxon>Emiliania</taxon>
    </lineage>
</organism>
<reference evidence="3" key="1">
    <citation type="journal article" date="2013" name="Nature">
        <title>Pan genome of the phytoplankton Emiliania underpins its global distribution.</title>
        <authorList>
            <person name="Read B.A."/>
            <person name="Kegel J."/>
            <person name="Klute M.J."/>
            <person name="Kuo A."/>
            <person name="Lefebvre S.C."/>
            <person name="Maumus F."/>
            <person name="Mayer C."/>
            <person name="Miller J."/>
            <person name="Monier A."/>
            <person name="Salamov A."/>
            <person name="Young J."/>
            <person name="Aguilar M."/>
            <person name="Claverie J.M."/>
            <person name="Frickenhaus S."/>
            <person name="Gonzalez K."/>
            <person name="Herman E.K."/>
            <person name="Lin Y.C."/>
            <person name="Napier J."/>
            <person name="Ogata H."/>
            <person name="Sarno A.F."/>
            <person name="Shmutz J."/>
            <person name="Schroeder D."/>
            <person name="de Vargas C."/>
            <person name="Verret F."/>
            <person name="von Dassow P."/>
            <person name="Valentin K."/>
            <person name="Van de Peer Y."/>
            <person name="Wheeler G."/>
            <person name="Dacks J.B."/>
            <person name="Delwiche C.F."/>
            <person name="Dyhrman S.T."/>
            <person name="Glockner G."/>
            <person name="John U."/>
            <person name="Richards T."/>
            <person name="Worden A.Z."/>
            <person name="Zhang X."/>
            <person name="Grigoriev I.V."/>
            <person name="Allen A.E."/>
            <person name="Bidle K."/>
            <person name="Borodovsky M."/>
            <person name="Bowler C."/>
            <person name="Brownlee C."/>
            <person name="Cock J.M."/>
            <person name="Elias M."/>
            <person name="Gladyshev V.N."/>
            <person name="Groth M."/>
            <person name="Guda C."/>
            <person name="Hadaegh A."/>
            <person name="Iglesias-Rodriguez M.D."/>
            <person name="Jenkins J."/>
            <person name="Jones B.M."/>
            <person name="Lawson T."/>
            <person name="Leese F."/>
            <person name="Lindquist E."/>
            <person name="Lobanov A."/>
            <person name="Lomsadze A."/>
            <person name="Malik S.B."/>
            <person name="Marsh M.E."/>
            <person name="Mackinder L."/>
            <person name="Mock T."/>
            <person name="Mueller-Roeber B."/>
            <person name="Pagarete A."/>
            <person name="Parker M."/>
            <person name="Probert I."/>
            <person name="Quesneville H."/>
            <person name="Raines C."/>
            <person name="Rensing S.A."/>
            <person name="Riano-Pachon D.M."/>
            <person name="Richier S."/>
            <person name="Rokitta S."/>
            <person name="Shiraiwa Y."/>
            <person name="Soanes D.M."/>
            <person name="van der Giezen M."/>
            <person name="Wahlund T.M."/>
            <person name="Williams B."/>
            <person name="Wilson W."/>
            <person name="Wolfe G."/>
            <person name="Wurch L.L."/>
        </authorList>
    </citation>
    <scope>NUCLEOTIDE SEQUENCE</scope>
</reference>
<dbReference type="EnsemblProtists" id="EOD26763">
    <property type="protein sequence ID" value="EOD26763"/>
    <property type="gene ID" value="EMIHUDRAFT_236575"/>
</dbReference>
<evidence type="ECO:0000256" key="1">
    <source>
        <dbReference type="SAM" id="MobiDB-lite"/>
    </source>
</evidence>
<sequence length="110" mass="11477">MPRGVAVASIARLPSSTDDPSGSTADRHEPVEDWGSTRGADGAGKYEWAVISGGQPSDAYEDGCTTGSGYFNSGLWIFSREPAAAELGFTLSQLKDVQQAGCTYTGAIIK</sequence>
<dbReference type="RefSeq" id="XP_005779192.1">
    <property type="nucleotide sequence ID" value="XM_005779135.1"/>
</dbReference>
<feature type="region of interest" description="Disordered" evidence="1">
    <location>
        <begin position="1"/>
        <end position="41"/>
    </location>
</feature>
<name>A0A0D3JTC8_EMIH1</name>
<dbReference type="Proteomes" id="UP000013827">
    <property type="component" value="Unassembled WGS sequence"/>
</dbReference>
<feature type="compositionally biased region" description="Polar residues" evidence="1">
    <location>
        <begin position="14"/>
        <end position="24"/>
    </location>
</feature>
<evidence type="ECO:0000313" key="2">
    <source>
        <dbReference type="EnsemblProtists" id="EOD26763"/>
    </source>
</evidence>
<reference evidence="2" key="2">
    <citation type="submission" date="2024-10" db="UniProtKB">
        <authorList>
            <consortium name="EnsemblProtists"/>
        </authorList>
    </citation>
    <scope>IDENTIFICATION</scope>
</reference>
<dbReference type="eggNOG" id="ENOG502T0J5">
    <property type="taxonomic scope" value="Eukaryota"/>
</dbReference>
<keyword evidence="3" id="KW-1185">Reference proteome</keyword>
<protein>
    <recommendedName>
        <fullName evidence="4">Secreted protein</fullName>
    </recommendedName>
</protein>
<evidence type="ECO:0008006" key="4">
    <source>
        <dbReference type="Google" id="ProtNLM"/>
    </source>
</evidence>
<accession>A0A0D3JTC8</accession>
<dbReference type="PaxDb" id="2903-EOD26763"/>
<dbReference type="KEGG" id="ehx:EMIHUDRAFT_236575"/>
<dbReference type="AlphaFoldDB" id="A0A0D3JTC8"/>
<evidence type="ECO:0000313" key="3">
    <source>
        <dbReference type="Proteomes" id="UP000013827"/>
    </source>
</evidence>
<dbReference type="GeneID" id="17272309"/>
<dbReference type="HOGENOM" id="CLU_2175814_0_0_1"/>
<proteinExistence type="predicted"/>